<accession>A0A1H0LPD6</accession>
<dbReference type="OrthoDB" id="7011767at2"/>
<proteinExistence type="predicted"/>
<dbReference type="EMBL" id="LT629705">
    <property type="protein sequence ID" value="SDO69856.1"/>
    <property type="molecule type" value="Genomic_DNA"/>
</dbReference>
<organism evidence="1 2">
    <name type="scientific">Pseudomonas arsenicoxydans</name>
    <dbReference type="NCBI Taxonomy" id="702115"/>
    <lineage>
        <taxon>Bacteria</taxon>
        <taxon>Pseudomonadati</taxon>
        <taxon>Pseudomonadota</taxon>
        <taxon>Gammaproteobacteria</taxon>
        <taxon>Pseudomonadales</taxon>
        <taxon>Pseudomonadaceae</taxon>
        <taxon>Pseudomonas</taxon>
    </lineage>
</organism>
<protein>
    <submittedName>
        <fullName evidence="1">Uncharacterized protein</fullName>
    </submittedName>
</protein>
<name>A0A1H0LPD6_9PSED</name>
<dbReference type="AlphaFoldDB" id="A0A1H0LPD6"/>
<evidence type="ECO:0000313" key="1">
    <source>
        <dbReference type="EMBL" id="SDO69856.1"/>
    </source>
</evidence>
<dbReference type="RefSeq" id="WP_090182786.1">
    <property type="nucleotide sequence ID" value="NZ_LT629705.1"/>
</dbReference>
<evidence type="ECO:0000313" key="2">
    <source>
        <dbReference type="Proteomes" id="UP000198827"/>
    </source>
</evidence>
<gene>
    <name evidence="1" type="ORF">SAMN04489798_3612</name>
</gene>
<sequence length="258" mass="28576">MIETLLDKGLSPSQIIKSLEALDITRHIERLANRLSNNTALTHDTSRSAEIMKSTNIHTRTLILHCNGDGNIGLKAPDNAGASELLYTVPGNSILFAINDQSFPVQLYEIQDDKLTLGQLIIVDADNPLFIDGTKVLFDSNPTGHGHKAFIGSINLPDRSADIGVFDRASLDKIAWFPHDDSAARYLVSLELLETAQDPEARNVAEELIYHYHPAVAWKAFQMIQQADQQAALNYAPLLRNLQNDHLNFLLDQQSEAA</sequence>
<dbReference type="Proteomes" id="UP000198827">
    <property type="component" value="Chromosome I"/>
</dbReference>
<reference evidence="1 2" key="1">
    <citation type="submission" date="2016-10" db="EMBL/GenBank/DDBJ databases">
        <authorList>
            <person name="de Groot N.N."/>
        </authorList>
    </citation>
    <scope>NUCLEOTIDE SEQUENCE [LARGE SCALE GENOMIC DNA]</scope>
    <source>
        <strain evidence="1 2">CECT 7543</strain>
    </source>
</reference>